<feature type="compositionally biased region" description="Polar residues" evidence="1">
    <location>
        <begin position="152"/>
        <end position="163"/>
    </location>
</feature>
<feature type="region of interest" description="Disordered" evidence="1">
    <location>
        <begin position="127"/>
        <end position="216"/>
    </location>
</feature>
<name>A0A165CTD4_9APHY</name>
<gene>
    <name evidence="2" type="ORF">LAESUDRAFT_729215</name>
</gene>
<sequence length="216" mass="23510">MACTFNPSLVVDMEKEKEWAANLGMMDWDTTNIVFTKRSLLEFLKYAGVTVDPNFTKIQKLPKYARFGKLSSAPAEGPSEPPPPIAAEASPAAVVVHAQSTQPAFRPTRRVRTAPGGITHDIFGVHDNGDPLASAPPRHEPVSPPAIEKTQPEQLPQAENTYTAVEDTTPARARSKRSTSGVGSFWGDDADETPQFKPTRRVRETPGGKDNISSLF</sequence>
<dbReference type="GeneID" id="63826627"/>
<proteinExistence type="predicted"/>
<organism evidence="2 3">
    <name type="scientific">Laetiporus sulphureus 93-53</name>
    <dbReference type="NCBI Taxonomy" id="1314785"/>
    <lineage>
        <taxon>Eukaryota</taxon>
        <taxon>Fungi</taxon>
        <taxon>Dikarya</taxon>
        <taxon>Basidiomycota</taxon>
        <taxon>Agaricomycotina</taxon>
        <taxon>Agaricomycetes</taxon>
        <taxon>Polyporales</taxon>
        <taxon>Laetiporus</taxon>
    </lineage>
</organism>
<dbReference type="Proteomes" id="UP000076871">
    <property type="component" value="Unassembled WGS sequence"/>
</dbReference>
<evidence type="ECO:0000313" key="3">
    <source>
        <dbReference type="Proteomes" id="UP000076871"/>
    </source>
</evidence>
<protein>
    <submittedName>
        <fullName evidence="2">Uncharacterized protein</fullName>
    </submittedName>
</protein>
<reference evidence="2 3" key="1">
    <citation type="journal article" date="2016" name="Mol. Biol. Evol.">
        <title>Comparative Genomics of Early-Diverging Mushroom-Forming Fungi Provides Insights into the Origins of Lignocellulose Decay Capabilities.</title>
        <authorList>
            <person name="Nagy L.G."/>
            <person name="Riley R."/>
            <person name="Tritt A."/>
            <person name="Adam C."/>
            <person name="Daum C."/>
            <person name="Floudas D."/>
            <person name="Sun H."/>
            <person name="Yadav J.S."/>
            <person name="Pangilinan J."/>
            <person name="Larsson K.H."/>
            <person name="Matsuura K."/>
            <person name="Barry K."/>
            <person name="Labutti K."/>
            <person name="Kuo R."/>
            <person name="Ohm R.A."/>
            <person name="Bhattacharya S.S."/>
            <person name="Shirouzu T."/>
            <person name="Yoshinaga Y."/>
            <person name="Martin F.M."/>
            <person name="Grigoriev I.V."/>
            <person name="Hibbett D.S."/>
        </authorList>
    </citation>
    <scope>NUCLEOTIDE SEQUENCE [LARGE SCALE GENOMIC DNA]</scope>
    <source>
        <strain evidence="2 3">93-53</strain>
    </source>
</reference>
<dbReference type="AlphaFoldDB" id="A0A165CTD4"/>
<evidence type="ECO:0000313" key="2">
    <source>
        <dbReference type="EMBL" id="KZT03402.1"/>
    </source>
</evidence>
<evidence type="ECO:0000256" key="1">
    <source>
        <dbReference type="SAM" id="MobiDB-lite"/>
    </source>
</evidence>
<accession>A0A165CTD4</accession>
<dbReference type="OrthoDB" id="4062651at2759"/>
<dbReference type="EMBL" id="KV427644">
    <property type="protein sequence ID" value="KZT03402.1"/>
    <property type="molecule type" value="Genomic_DNA"/>
</dbReference>
<keyword evidence="3" id="KW-1185">Reference proteome</keyword>
<dbReference type="InParanoid" id="A0A165CTD4"/>
<dbReference type="RefSeq" id="XP_040761142.1">
    <property type="nucleotide sequence ID" value="XM_040909598.1"/>
</dbReference>